<name>A0A7K3W276_9ACTN</name>
<evidence type="ECO:0000313" key="2">
    <source>
        <dbReference type="Proteomes" id="UP000470246"/>
    </source>
</evidence>
<proteinExistence type="predicted"/>
<keyword evidence="2" id="KW-1185">Reference proteome</keyword>
<accession>A0A7K3W276</accession>
<evidence type="ECO:0000313" key="1">
    <source>
        <dbReference type="EMBL" id="NEK58453.1"/>
    </source>
</evidence>
<dbReference type="EMBL" id="JAAGWF010000010">
    <property type="protein sequence ID" value="NEK58453.1"/>
    <property type="molecule type" value="Genomic_DNA"/>
</dbReference>
<dbReference type="Proteomes" id="UP000470246">
    <property type="component" value="Unassembled WGS sequence"/>
</dbReference>
<organism evidence="1 2">
    <name type="scientific">Geodermatophilus sabuli</name>
    <dbReference type="NCBI Taxonomy" id="1564158"/>
    <lineage>
        <taxon>Bacteria</taxon>
        <taxon>Bacillati</taxon>
        <taxon>Actinomycetota</taxon>
        <taxon>Actinomycetes</taxon>
        <taxon>Geodermatophilales</taxon>
        <taxon>Geodermatophilaceae</taxon>
        <taxon>Geodermatophilus</taxon>
    </lineage>
</organism>
<gene>
    <name evidence="1" type="ORF">GCU56_11270</name>
</gene>
<protein>
    <submittedName>
        <fullName evidence="1">Uncharacterized protein</fullName>
    </submittedName>
</protein>
<dbReference type="AlphaFoldDB" id="A0A7K3W276"/>
<reference evidence="1 2" key="1">
    <citation type="submission" date="2020-02" db="EMBL/GenBank/DDBJ databases">
        <title>Geodermatophilus sabuli CPCC 205279 I12A-02694.</title>
        <authorList>
            <person name="Jiang Z."/>
        </authorList>
    </citation>
    <scope>NUCLEOTIDE SEQUENCE [LARGE SCALE GENOMIC DNA]</scope>
    <source>
        <strain evidence="1 2">I12A-02694</strain>
    </source>
</reference>
<dbReference type="RefSeq" id="WP_163481821.1">
    <property type="nucleotide sequence ID" value="NZ_JAAGWF010000010.1"/>
</dbReference>
<sequence>MPDPAGELHLEPLPDRLRRLDPPVSPDVLAMVEAEHARWRTLHDRLVGLIAALLDVAADDGRPVREVVDRLLAGTRVSLDTLVDARIDPAEIAALLRAHGSTGTVTAEDGGTVFRHRCGSGQRYWREHPETPTVADGEVPGVPGGRPRYCARCIATISHHGGERWRVDPPADPSGHCTWTVAGGGELAQVPASPATTGVRDAASES</sequence>
<comment type="caution">
    <text evidence="1">The sequence shown here is derived from an EMBL/GenBank/DDBJ whole genome shotgun (WGS) entry which is preliminary data.</text>
</comment>